<dbReference type="Proteomes" id="UP001163324">
    <property type="component" value="Chromosome 6"/>
</dbReference>
<accession>A0ACC0UXJ1</accession>
<reference evidence="1" key="1">
    <citation type="submission" date="2022-10" db="EMBL/GenBank/DDBJ databases">
        <title>Complete Genome of Trichothecium roseum strain YXFP-22015, a Plant Pathogen Isolated from Citrus.</title>
        <authorList>
            <person name="Wang Y."/>
            <person name="Zhu L."/>
        </authorList>
    </citation>
    <scope>NUCLEOTIDE SEQUENCE</scope>
    <source>
        <strain evidence="1">YXFP-22015</strain>
    </source>
</reference>
<comment type="caution">
    <text evidence="1">The sequence shown here is derived from an EMBL/GenBank/DDBJ whole genome shotgun (WGS) entry which is preliminary data.</text>
</comment>
<protein>
    <submittedName>
        <fullName evidence="1">Uncharacterized protein</fullName>
    </submittedName>
</protein>
<organism evidence="1 2">
    <name type="scientific">Trichothecium roseum</name>
    <dbReference type="NCBI Taxonomy" id="47278"/>
    <lineage>
        <taxon>Eukaryota</taxon>
        <taxon>Fungi</taxon>
        <taxon>Dikarya</taxon>
        <taxon>Ascomycota</taxon>
        <taxon>Pezizomycotina</taxon>
        <taxon>Sordariomycetes</taxon>
        <taxon>Hypocreomycetidae</taxon>
        <taxon>Hypocreales</taxon>
        <taxon>Hypocreales incertae sedis</taxon>
        <taxon>Trichothecium</taxon>
    </lineage>
</organism>
<name>A0ACC0UXJ1_9HYPO</name>
<gene>
    <name evidence="1" type="ORF">N3K66_006615</name>
</gene>
<proteinExistence type="predicted"/>
<evidence type="ECO:0000313" key="2">
    <source>
        <dbReference type="Proteomes" id="UP001163324"/>
    </source>
</evidence>
<keyword evidence="2" id="KW-1185">Reference proteome</keyword>
<sequence length="845" mass="95644">MAFAARLSDLTEQLIEAVTNLEPKNDARRLKRLREKSLRSFKSHSYLGTNHFQVREYLNGLEERFRVNHRETLADALRQRLDHLEVIPSTSKWHPEILFLILELSDQPTHKSRLSDLEAIKEPGYFEGDILRWQDIAKEDGWDEDPNLWKSINYAGSSDDDLSYAAASEDEDTSLTDSEEVAGKAAKDFVVAENGNVELFNAVRKTQEWRTAEPTTDAQGHARKIGVEELDVYREVLFMLQGLDTTLFDSKCAPVSSFQISHLKWETHKALITSFAEAGRQLRIMRKFVQRPQDAQHLQAFQDCISHRLSSLDDKFCELHARMASPRQHVVVSLVAMKDELSTWLEPLNTLSSIIARVEQTQAFHPSAFRHLELLYDEASTAQLSGKSRVYDFLARIFIECFNVYLRPVRLWMDEGMLMPGDQIFFVTESSEEVPDGDVWSRRFRLRYGKDGKIHAPAFLHPAVHKILNAGKNIVVLKRLARFTVTRSQLYSSEPALSYESMCPQGFALAPFSDLFSEAFDHWIQSKYQTTSITLKKILFEPKGLPSALQTLQRLYLMSDGSAASSFCEDVFARLDTFGPRWHDRYALTAIGHEAYNSVVDTSRLAISIGEQGKQHPTALARGSVRTALPHLTVDYRLPWSMQMIISSGSLAQYQAVLAMLLQFKRAAYILLNTKLLDNYWTDDERWGEQALYYLCRTNLVWFCTTVQTYLTTLVLVPNVLKLEEELSQAAGVDGLIEVHEAFAKRIVGEACLGSRLTPIREGMLDVLDLAMKLELRKRKDSYGDLLGEIRAAFEKNLRFICNGLRSVARAGGDASGAKWETLAEMLQAGVGGGAGGAHTSTSYE</sequence>
<evidence type="ECO:0000313" key="1">
    <source>
        <dbReference type="EMBL" id="KAI9898255.1"/>
    </source>
</evidence>
<dbReference type="EMBL" id="CM047945">
    <property type="protein sequence ID" value="KAI9898255.1"/>
    <property type="molecule type" value="Genomic_DNA"/>
</dbReference>